<gene>
    <name evidence="9" type="ORF">CVP04_10435</name>
</gene>
<evidence type="ECO:0000256" key="8">
    <source>
        <dbReference type="ARBA" id="ARBA00023277"/>
    </source>
</evidence>
<dbReference type="SUPFAM" id="SSF51569">
    <property type="entry name" value="Aldolase"/>
    <property type="match status" value="1"/>
</dbReference>
<comment type="subunit">
    <text evidence="4">Homotrimer.</text>
</comment>
<proteinExistence type="inferred from homology"/>
<evidence type="ECO:0000256" key="4">
    <source>
        <dbReference type="ARBA" id="ARBA00011233"/>
    </source>
</evidence>
<dbReference type="EC" id="4.1.2.14" evidence="5"/>
<dbReference type="InterPro" id="IPR031338">
    <property type="entry name" value="KDPG/KHG_AS_2"/>
</dbReference>
<evidence type="ECO:0000256" key="5">
    <source>
        <dbReference type="ARBA" id="ARBA00013063"/>
    </source>
</evidence>
<evidence type="ECO:0000256" key="6">
    <source>
        <dbReference type="ARBA" id="ARBA00023239"/>
    </source>
</evidence>
<dbReference type="PROSITE" id="PS00160">
    <property type="entry name" value="ALDOLASE_KDPG_KHG_2"/>
    <property type="match status" value="1"/>
</dbReference>
<dbReference type="EMBL" id="PHGZ01000026">
    <property type="protein sequence ID" value="PJG82190.1"/>
    <property type="molecule type" value="Genomic_DNA"/>
</dbReference>
<evidence type="ECO:0000256" key="7">
    <source>
        <dbReference type="ARBA" id="ARBA00023270"/>
    </source>
</evidence>
<dbReference type="InterPro" id="IPR013785">
    <property type="entry name" value="Aldolase_TIM"/>
</dbReference>
<dbReference type="GO" id="GO:0008675">
    <property type="term" value="F:2-dehydro-3-deoxy-phosphogluconate aldolase activity"/>
    <property type="evidence" value="ECO:0007669"/>
    <property type="project" value="UniProtKB-EC"/>
</dbReference>
<dbReference type="PANTHER" id="PTHR30246">
    <property type="entry name" value="2-KETO-3-DEOXY-6-PHOSPHOGLUCONATE ALDOLASE"/>
    <property type="match status" value="1"/>
</dbReference>
<reference evidence="9 10" key="1">
    <citation type="submission" date="2017-11" db="EMBL/GenBank/DDBJ databases">
        <title>Reclassification of Bisgaard taxon 5 as Caviibacterium pharyngocola gen. nov., sp. nov.</title>
        <authorList>
            <person name="Christensen H."/>
        </authorList>
    </citation>
    <scope>NUCLEOTIDE SEQUENCE [LARGE SCALE GENOMIC DNA]</scope>
    <source>
        <strain evidence="9 10">7_3</strain>
    </source>
</reference>
<comment type="caution">
    <text evidence="9">The sequence shown here is derived from an EMBL/GenBank/DDBJ whole genome shotgun (WGS) entry which is preliminary data.</text>
</comment>
<dbReference type="Gene3D" id="3.20.20.70">
    <property type="entry name" value="Aldolase class I"/>
    <property type="match status" value="1"/>
</dbReference>
<comment type="pathway">
    <text evidence="2">Carbohydrate acid metabolism; 2-dehydro-3-deoxy-D-gluconate degradation; D-glyceraldehyde 3-phosphate and pyruvate from 2-dehydro-3-deoxy-D-gluconate: step 2/2.</text>
</comment>
<dbReference type="PROSITE" id="PS00159">
    <property type="entry name" value="ALDOLASE_KDPG_KHG_1"/>
    <property type="match status" value="1"/>
</dbReference>
<protein>
    <recommendedName>
        <fullName evidence="5">2-dehydro-3-deoxy-phosphogluconate aldolase</fullName>
        <ecNumber evidence="5">4.1.2.14</ecNumber>
    </recommendedName>
</protein>
<evidence type="ECO:0000313" key="10">
    <source>
        <dbReference type="Proteomes" id="UP000230282"/>
    </source>
</evidence>
<dbReference type="NCBIfam" id="TIGR01182">
    <property type="entry name" value="eda"/>
    <property type="match status" value="1"/>
</dbReference>
<dbReference type="RefSeq" id="WP_100297453.1">
    <property type="nucleotide sequence ID" value="NZ_PHGZ01000026.1"/>
</dbReference>
<evidence type="ECO:0000256" key="3">
    <source>
        <dbReference type="ARBA" id="ARBA00006906"/>
    </source>
</evidence>
<evidence type="ECO:0000313" key="9">
    <source>
        <dbReference type="EMBL" id="PJG82190.1"/>
    </source>
</evidence>
<keyword evidence="8" id="KW-0119">Carbohydrate metabolism</keyword>
<keyword evidence="10" id="KW-1185">Reference proteome</keyword>
<organism evidence="9 10">
    <name type="scientific">Caviibacterium pharyngocola</name>
    <dbReference type="NCBI Taxonomy" id="28159"/>
    <lineage>
        <taxon>Bacteria</taxon>
        <taxon>Pseudomonadati</taxon>
        <taxon>Pseudomonadota</taxon>
        <taxon>Gammaproteobacteria</taxon>
        <taxon>Pasteurellales</taxon>
        <taxon>Pasteurellaceae</taxon>
        <taxon>Caviibacterium</taxon>
    </lineage>
</organism>
<keyword evidence="6 9" id="KW-0456">Lyase</keyword>
<accession>A0A2M8RTG7</accession>
<comment type="catalytic activity">
    <reaction evidence="1">
        <text>2-dehydro-3-deoxy-6-phospho-D-gluconate = D-glyceraldehyde 3-phosphate + pyruvate</text>
        <dbReference type="Rhea" id="RHEA:17089"/>
        <dbReference type="ChEBI" id="CHEBI:15361"/>
        <dbReference type="ChEBI" id="CHEBI:57569"/>
        <dbReference type="ChEBI" id="CHEBI:59776"/>
        <dbReference type="EC" id="4.1.2.14"/>
    </reaction>
</comment>
<dbReference type="Proteomes" id="UP000230282">
    <property type="component" value="Unassembled WGS sequence"/>
</dbReference>
<name>A0A2M8RTG7_9PAST</name>
<evidence type="ECO:0000256" key="2">
    <source>
        <dbReference type="ARBA" id="ARBA00004736"/>
    </source>
</evidence>
<dbReference type="InterPro" id="IPR000887">
    <property type="entry name" value="Aldlse_KDPG_KHG"/>
</dbReference>
<evidence type="ECO:0000256" key="1">
    <source>
        <dbReference type="ARBA" id="ARBA00000654"/>
    </source>
</evidence>
<dbReference type="NCBIfam" id="NF004325">
    <property type="entry name" value="PRK05718.1"/>
    <property type="match status" value="1"/>
</dbReference>
<keyword evidence="7" id="KW-0704">Schiff base</keyword>
<sequence length="210" mass="22509">MQKLTALDVLTAAPIVPVIAIKKLEDALPLAKALLDAGVRILEVTLRTDCALEAIKLLRKELPDALVGAGTVTNVEQFRQAVDAGSQFIITPGLTEALLKESLNHDLPFIPGIATPSELMLAKQYGLSYLKFFPAEINGGIKALQAFSGPFPDIKFCPTGGISEKNYQDYLALKNVLCVGGTWFVPTSAIEQGDFAQITALAKSALEKLK</sequence>
<dbReference type="PANTHER" id="PTHR30246:SF1">
    <property type="entry name" value="2-DEHYDRO-3-DEOXY-6-PHOSPHOGALACTONATE ALDOLASE-RELATED"/>
    <property type="match status" value="1"/>
</dbReference>
<dbReference type="OrthoDB" id="9805177at2"/>
<dbReference type="AlphaFoldDB" id="A0A2M8RTG7"/>
<dbReference type="CDD" id="cd00452">
    <property type="entry name" value="KDPG_aldolase"/>
    <property type="match status" value="1"/>
</dbReference>
<comment type="similarity">
    <text evidence="3">Belongs to the KHG/KDPG aldolase family.</text>
</comment>
<dbReference type="InterPro" id="IPR031337">
    <property type="entry name" value="KDPG/KHG_AS_1"/>
</dbReference>
<dbReference type="Pfam" id="PF01081">
    <property type="entry name" value="Aldolase"/>
    <property type="match status" value="1"/>
</dbReference>